<dbReference type="Gene3D" id="3.40.50.300">
    <property type="entry name" value="P-loop containing nucleotide triphosphate hydrolases"/>
    <property type="match status" value="1"/>
</dbReference>
<sequence>MLTLTSLCAGYGPITALEDVSLTARRGEITAVLGANGAGKTTLLRTVSGLHRARSGAIDFDGTRLETVAAERMPRLGLAHVPEGRGVITELTVEENLRLGGLGRGGRVSSADLSRVNDLFPVLGDRRAALASTLSGGERQMLVIGRALMARPTMLLLDEPSLGLAPRIVAQIFGLVRTLVREDGLSVLLVEQNARSALSVADHGVVLNLGRVVADAPADELAGDDQLRHAYLGF</sequence>
<evidence type="ECO:0000256" key="4">
    <source>
        <dbReference type="ARBA" id="ARBA00022840"/>
    </source>
</evidence>
<dbReference type="SMART" id="SM00382">
    <property type="entry name" value="AAA"/>
    <property type="match status" value="1"/>
</dbReference>
<comment type="similarity">
    <text evidence="1">Belongs to the ABC transporter superfamily.</text>
</comment>
<feature type="domain" description="ABC transporter" evidence="6">
    <location>
        <begin position="2"/>
        <end position="234"/>
    </location>
</feature>
<dbReference type="PROSITE" id="PS00211">
    <property type="entry name" value="ABC_TRANSPORTER_1"/>
    <property type="match status" value="1"/>
</dbReference>
<dbReference type="Pfam" id="PF00005">
    <property type="entry name" value="ABC_tran"/>
    <property type="match status" value="1"/>
</dbReference>
<dbReference type="InterPro" id="IPR003439">
    <property type="entry name" value="ABC_transporter-like_ATP-bd"/>
</dbReference>
<keyword evidence="2" id="KW-0813">Transport</keyword>
<dbReference type="GO" id="GO:0005524">
    <property type="term" value="F:ATP binding"/>
    <property type="evidence" value="ECO:0007669"/>
    <property type="project" value="UniProtKB-KW"/>
</dbReference>
<dbReference type="InterPro" id="IPR017871">
    <property type="entry name" value="ABC_transporter-like_CS"/>
</dbReference>
<evidence type="ECO:0000256" key="1">
    <source>
        <dbReference type="ARBA" id="ARBA00005417"/>
    </source>
</evidence>
<dbReference type="EMBL" id="BNAD01000022">
    <property type="protein sequence ID" value="GHE19335.1"/>
    <property type="molecule type" value="Genomic_DNA"/>
</dbReference>
<dbReference type="RefSeq" id="WP_191281198.1">
    <property type="nucleotide sequence ID" value="NZ_BNAD01000022.1"/>
</dbReference>
<dbReference type="InterPro" id="IPR003593">
    <property type="entry name" value="AAA+_ATPase"/>
</dbReference>
<name>A0ABQ3HU14_9ACTN</name>
<dbReference type="PANTHER" id="PTHR43820">
    <property type="entry name" value="HIGH-AFFINITY BRANCHED-CHAIN AMINO ACID TRANSPORT ATP-BINDING PROTEIN LIVF"/>
    <property type="match status" value="1"/>
</dbReference>
<evidence type="ECO:0000256" key="2">
    <source>
        <dbReference type="ARBA" id="ARBA00022448"/>
    </source>
</evidence>
<evidence type="ECO:0000313" key="8">
    <source>
        <dbReference type="Proteomes" id="UP000597341"/>
    </source>
</evidence>
<protein>
    <submittedName>
        <fullName evidence="7">ABC transporter ATP-binding protein</fullName>
    </submittedName>
</protein>
<dbReference type="CDD" id="cd03224">
    <property type="entry name" value="ABC_TM1139_LivF_branched"/>
    <property type="match status" value="1"/>
</dbReference>
<dbReference type="PANTHER" id="PTHR43820:SF4">
    <property type="entry name" value="HIGH-AFFINITY BRANCHED-CHAIN AMINO ACID TRANSPORT ATP-BINDING PROTEIN LIVF"/>
    <property type="match status" value="1"/>
</dbReference>
<keyword evidence="8" id="KW-1185">Reference proteome</keyword>
<reference evidence="8" key="1">
    <citation type="journal article" date="2019" name="Int. J. Syst. Evol. Microbiol.">
        <title>The Global Catalogue of Microorganisms (GCM) 10K type strain sequencing project: providing services to taxonomists for standard genome sequencing and annotation.</title>
        <authorList>
            <consortium name="The Broad Institute Genomics Platform"/>
            <consortium name="The Broad Institute Genome Sequencing Center for Infectious Disease"/>
            <person name="Wu L."/>
            <person name="Ma J."/>
        </authorList>
    </citation>
    <scope>NUCLEOTIDE SEQUENCE [LARGE SCALE GENOMIC DNA]</scope>
    <source>
        <strain evidence="8">CGMCC 1.12791</strain>
    </source>
</reference>
<organism evidence="7 8">
    <name type="scientific">Nocardioides flavus</name>
    <name type="common">ex Wang et al. 2016</name>
    <dbReference type="NCBI Taxonomy" id="2058780"/>
    <lineage>
        <taxon>Bacteria</taxon>
        <taxon>Bacillati</taxon>
        <taxon>Actinomycetota</taxon>
        <taxon>Actinomycetes</taxon>
        <taxon>Propionibacteriales</taxon>
        <taxon>Nocardioidaceae</taxon>
        <taxon>Nocardioides</taxon>
    </lineage>
</organism>
<evidence type="ECO:0000259" key="6">
    <source>
        <dbReference type="PROSITE" id="PS50893"/>
    </source>
</evidence>
<dbReference type="PROSITE" id="PS50893">
    <property type="entry name" value="ABC_TRANSPORTER_2"/>
    <property type="match status" value="1"/>
</dbReference>
<dbReference type="SUPFAM" id="SSF52540">
    <property type="entry name" value="P-loop containing nucleoside triphosphate hydrolases"/>
    <property type="match status" value="1"/>
</dbReference>
<dbReference type="InterPro" id="IPR052156">
    <property type="entry name" value="BCAA_Transport_ATP-bd_LivF"/>
</dbReference>
<dbReference type="Proteomes" id="UP000597341">
    <property type="component" value="Unassembled WGS sequence"/>
</dbReference>
<keyword evidence="4 7" id="KW-0067">ATP-binding</keyword>
<accession>A0ABQ3HU14</accession>
<evidence type="ECO:0000313" key="7">
    <source>
        <dbReference type="EMBL" id="GHE19335.1"/>
    </source>
</evidence>
<proteinExistence type="inferred from homology"/>
<dbReference type="InterPro" id="IPR027417">
    <property type="entry name" value="P-loop_NTPase"/>
</dbReference>
<comment type="caution">
    <text evidence="7">The sequence shown here is derived from an EMBL/GenBank/DDBJ whole genome shotgun (WGS) entry which is preliminary data.</text>
</comment>
<gene>
    <name evidence="7" type="primary">livF</name>
    <name evidence="7" type="ORF">GCM10011376_39450</name>
</gene>
<evidence type="ECO:0000256" key="3">
    <source>
        <dbReference type="ARBA" id="ARBA00022741"/>
    </source>
</evidence>
<keyword evidence="3" id="KW-0547">Nucleotide-binding</keyword>
<keyword evidence="5" id="KW-0029">Amino-acid transport</keyword>
<evidence type="ECO:0000256" key="5">
    <source>
        <dbReference type="ARBA" id="ARBA00022970"/>
    </source>
</evidence>